<accession>A0ACB7Z6G1</accession>
<evidence type="ECO:0000313" key="2">
    <source>
        <dbReference type="Proteomes" id="UP000828048"/>
    </source>
</evidence>
<proteinExistence type="predicted"/>
<keyword evidence="2" id="KW-1185">Reference proteome</keyword>
<comment type="caution">
    <text evidence="1">The sequence shown here is derived from an EMBL/GenBank/DDBJ whole genome shotgun (WGS) entry which is preliminary data.</text>
</comment>
<evidence type="ECO:0000313" key="1">
    <source>
        <dbReference type="EMBL" id="KAH7861461.1"/>
    </source>
</evidence>
<gene>
    <name evidence="1" type="ORF">Vadar_026528</name>
</gene>
<name>A0ACB7Z6G1_9ERIC</name>
<dbReference type="EMBL" id="CM037154">
    <property type="protein sequence ID" value="KAH7861461.1"/>
    <property type="molecule type" value="Genomic_DNA"/>
</dbReference>
<organism evidence="1 2">
    <name type="scientific">Vaccinium darrowii</name>
    <dbReference type="NCBI Taxonomy" id="229202"/>
    <lineage>
        <taxon>Eukaryota</taxon>
        <taxon>Viridiplantae</taxon>
        <taxon>Streptophyta</taxon>
        <taxon>Embryophyta</taxon>
        <taxon>Tracheophyta</taxon>
        <taxon>Spermatophyta</taxon>
        <taxon>Magnoliopsida</taxon>
        <taxon>eudicotyledons</taxon>
        <taxon>Gunneridae</taxon>
        <taxon>Pentapetalae</taxon>
        <taxon>asterids</taxon>
        <taxon>Ericales</taxon>
        <taxon>Ericaceae</taxon>
        <taxon>Vaccinioideae</taxon>
        <taxon>Vaccinieae</taxon>
        <taxon>Vaccinium</taxon>
    </lineage>
</organism>
<dbReference type="Proteomes" id="UP000828048">
    <property type="component" value="Chromosome 4"/>
</dbReference>
<reference evidence="1 2" key="1">
    <citation type="journal article" date="2021" name="Hortic Res">
        <title>High-quality reference genome and annotation aids understanding of berry development for evergreen blueberry (Vaccinium darrowii).</title>
        <authorList>
            <person name="Yu J."/>
            <person name="Hulse-Kemp A.M."/>
            <person name="Babiker E."/>
            <person name="Staton M."/>
        </authorList>
    </citation>
    <scope>NUCLEOTIDE SEQUENCE [LARGE SCALE GENOMIC DNA]</scope>
    <source>
        <strain evidence="2">cv. NJ 8807/NJ 8810</strain>
        <tissue evidence="1">Young leaf</tissue>
    </source>
</reference>
<sequence length="147" mass="16461">MRPSFLLSFLLLSTVIISEVQAIRLEKDFPSVKHHKIQEGITVNKESSGAIIGEDIQCKEGQCTLSGKNRKLIAKEKSISPTKISKNETNGGKLSTDELGGKHERSYIDSSPDSNDHQEATPERYPEILDIDEMDYSQARRKPPIHN</sequence>
<protein>
    <submittedName>
        <fullName evidence="1">Uncharacterized protein</fullName>
    </submittedName>
</protein>